<dbReference type="RefSeq" id="XP_037224754.1">
    <property type="nucleotide sequence ID" value="XM_037359659.1"/>
</dbReference>
<reference evidence="2" key="1">
    <citation type="submission" date="2020-05" db="EMBL/GenBank/DDBJ databases">
        <title>Mycena genomes resolve the evolution of fungal bioluminescence.</title>
        <authorList>
            <person name="Tsai I.J."/>
        </authorList>
    </citation>
    <scope>NUCLEOTIDE SEQUENCE</scope>
    <source>
        <strain evidence="2">171206Taipei</strain>
    </source>
</reference>
<sequence length="573" mass="63986">MAPTRLRKRYINAALCARKGRERQRAGEDNPKVDILDLTAVSDDELNEEETTWQGGVLHNPIEWSDTEWEWEDERNTEGAIEDEDDDEVEIVVDGIQALECLGQRMQIEEEAMKKLTWNDLGLVKKRSKKEWKKLTQKTLGRAVQTKGEPAESTLRRHRQLEREEQSNAESSRKSGSANSFRDFFGKQYTPAEAPAPKPVLPPPLPPPLSLPPLPANLSSLNLPPNVLKALQAQYERFKTTTATGAAGPCLLAPEPLLNASPSSSGQSISECASPESEIFLGGYVSDYEEEESDDESSREDNDTPVEASVPIPIPRAPATAPPLKRQKLAVPAREARRRAREAKLARLQDGLTRISKHIVSKKTEFAAGAHGLQSKRARAIESCLRMVVKGHRTLTDASERSAESHGLSADWGGRLVRIWVHGWLNFAGLPSSARGCHAKTVSILDEPANRDEILSYLRSYKWATNPEKFSAFIESNLITPETQKYLRDLMEDEIPKAFRKYVTNTLFPRIGVKAGHGMTISMRTARAWLANSKKKSFPHSRKHMAQDIRPSSLSTTLKGIQPIVKMLFWPNA</sequence>
<dbReference type="AlphaFoldDB" id="A0A8H6WDM3"/>
<comment type="caution">
    <text evidence="2">The sequence shown here is derived from an EMBL/GenBank/DDBJ whole genome shotgun (WGS) entry which is preliminary data.</text>
</comment>
<accession>A0A8H6WDM3</accession>
<evidence type="ECO:0000313" key="2">
    <source>
        <dbReference type="EMBL" id="KAF7312646.1"/>
    </source>
</evidence>
<feature type="region of interest" description="Disordered" evidence="1">
    <location>
        <begin position="288"/>
        <end position="333"/>
    </location>
</feature>
<organism evidence="2 3">
    <name type="scientific">Mycena indigotica</name>
    <dbReference type="NCBI Taxonomy" id="2126181"/>
    <lineage>
        <taxon>Eukaryota</taxon>
        <taxon>Fungi</taxon>
        <taxon>Dikarya</taxon>
        <taxon>Basidiomycota</taxon>
        <taxon>Agaricomycotina</taxon>
        <taxon>Agaricomycetes</taxon>
        <taxon>Agaricomycetidae</taxon>
        <taxon>Agaricales</taxon>
        <taxon>Marasmiineae</taxon>
        <taxon>Mycenaceae</taxon>
        <taxon>Mycena</taxon>
    </lineage>
</organism>
<gene>
    <name evidence="2" type="ORF">MIND_00278700</name>
</gene>
<dbReference type="Proteomes" id="UP000636479">
    <property type="component" value="Unassembled WGS sequence"/>
</dbReference>
<name>A0A8H6WDM3_9AGAR</name>
<evidence type="ECO:0000256" key="1">
    <source>
        <dbReference type="SAM" id="MobiDB-lite"/>
    </source>
</evidence>
<keyword evidence="3" id="KW-1185">Reference proteome</keyword>
<feature type="compositionally biased region" description="Polar residues" evidence="1">
    <location>
        <begin position="168"/>
        <end position="180"/>
    </location>
</feature>
<evidence type="ECO:0000313" key="3">
    <source>
        <dbReference type="Proteomes" id="UP000636479"/>
    </source>
</evidence>
<protein>
    <submittedName>
        <fullName evidence="2">Uncharacterized protein</fullName>
    </submittedName>
</protein>
<dbReference type="EMBL" id="JACAZF010000002">
    <property type="protein sequence ID" value="KAF7312646.1"/>
    <property type="molecule type" value="Genomic_DNA"/>
</dbReference>
<dbReference type="GeneID" id="59342175"/>
<feature type="region of interest" description="Disordered" evidence="1">
    <location>
        <begin position="135"/>
        <end position="182"/>
    </location>
</feature>
<dbReference type="OrthoDB" id="3218065at2759"/>
<feature type="compositionally biased region" description="Acidic residues" evidence="1">
    <location>
        <begin position="288"/>
        <end position="298"/>
    </location>
</feature>
<proteinExistence type="predicted"/>